<dbReference type="InterPro" id="IPR027379">
    <property type="entry name" value="CLS_N"/>
</dbReference>
<gene>
    <name evidence="8" type="ORF">ATO9_02575</name>
</gene>
<accession>A0A0A0EMJ8</accession>
<evidence type="ECO:0000256" key="2">
    <source>
        <dbReference type="ARBA" id="ARBA00022475"/>
    </source>
</evidence>
<keyword evidence="4 6" id="KW-1133">Transmembrane helix</keyword>
<evidence type="ECO:0000256" key="6">
    <source>
        <dbReference type="SAM" id="Phobius"/>
    </source>
</evidence>
<evidence type="ECO:0000256" key="4">
    <source>
        <dbReference type="ARBA" id="ARBA00022989"/>
    </source>
</evidence>
<comment type="subcellular location">
    <subcellularLocation>
        <location evidence="1">Cell membrane</location>
        <topology evidence="1">Multi-pass membrane protein</topology>
    </subcellularLocation>
</comment>
<feature type="transmembrane region" description="Helical" evidence="6">
    <location>
        <begin position="34"/>
        <end position="54"/>
    </location>
</feature>
<comment type="caution">
    <text evidence="8">The sequence shown here is derived from an EMBL/GenBank/DDBJ whole genome shotgun (WGS) entry which is preliminary data.</text>
</comment>
<evidence type="ECO:0000256" key="1">
    <source>
        <dbReference type="ARBA" id="ARBA00004651"/>
    </source>
</evidence>
<evidence type="ECO:0000259" key="7">
    <source>
        <dbReference type="Pfam" id="PF13396"/>
    </source>
</evidence>
<dbReference type="eggNOG" id="ENOG5033ADY">
    <property type="taxonomic scope" value="Bacteria"/>
</dbReference>
<evidence type="ECO:0000256" key="3">
    <source>
        <dbReference type="ARBA" id="ARBA00022692"/>
    </source>
</evidence>
<dbReference type="GO" id="GO:0005886">
    <property type="term" value="C:plasma membrane"/>
    <property type="evidence" value="ECO:0007669"/>
    <property type="project" value="UniProtKB-SubCell"/>
</dbReference>
<protein>
    <recommendedName>
        <fullName evidence="7">Cardiolipin synthase N-terminal domain-containing protein</fullName>
    </recommendedName>
</protein>
<keyword evidence="9" id="KW-1185">Reference proteome</keyword>
<keyword evidence="2" id="KW-1003">Cell membrane</keyword>
<dbReference type="Pfam" id="PF13396">
    <property type="entry name" value="PLDc_N"/>
    <property type="match status" value="1"/>
</dbReference>
<evidence type="ECO:0000313" key="8">
    <source>
        <dbReference type="EMBL" id="KGM50397.1"/>
    </source>
</evidence>
<proteinExistence type="predicted"/>
<sequence length="63" mass="6584">MLEISGLGGLLILALDIWAIVSIIGSAASTGKKVLWVLLVLILPILGFIIWLIGGPRSSKAMA</sequence>
<dbReference type="STRING" id="1461694.ATO9_02575"/>
<keyword evidence="5 6" id="KW-0472">Membrane</keyword>
<organism evidence="8 9">
    <name type="scientific">Pseudooceanicola atlanticus</name>
    <dbReference type="NCBI Taxonomy" id="1461694"/>
    <lineage>
        <taxon>Bacteria</taxon>
        <taxon>Pseudomonadati</taxon>
        <taxon>Pseudomonadota</taxon>
        <taxon>Alphaproteobacteria</taxon>
        <taxon>Rhodobacterales</taxon>
        <taxon>Paracoccaceae</taxon>
        <taxon>Pseudooceanicola</taxon>
    </lineage>
</organism>
<dbReference type="EMBL" id="AQQX01000001">
    <property type="protein sequence ID" value="KGM50397.1"/>
    <property type="molecule type" value="Genomic_DNA"/>
</dbReference>
<keyword evidence="3 6" id="KW-0812">Transmembrane</keyword>
<reference evidence="8 9" key="1">
    <citation type="journal article" date="2015" name="Antonie Van Leeuwenhoek">
        <title>Pseudooceanicola atlanticus gen. nov. sp. nov., isolated from surface seawater of the Atlantic Ocean and reclassification of Oceanicola batsensis, Oceanicola marinus, Oceanicola nitratireducens, Oceanicola nanhaiensis, Oceanicola antarcticus and Oceanicola flagellatus, as Pseudooceanicola batsensis comb. nov., Pseudooceanicola marinus comb. nov., Pseudooceanicola nitratireducens comb. nov., Pseudooceanicola nanhaiensis comb. nov., Pseudooceanicola antarcticus comb. nov., and Pseudooceanicola flagellatus comb. nov.</title>
        <authorList>
            <person name="Lai Q."/>
            <person name="Li G."/>
            <person name="Liu X."/>
            <person name="Du Y."/>
            <person name="Sun F."/>
            <person name="Shao Z."/>
        </authorList>
    </citation>
    <scope>NUCLEOTIDE SEQUENCE [LARGE SCALE GENOMIC DNA]</scope>
    <source>
        <strain evidence="8 9">22II-s11g</strain>
    </source>
</reference>
<evidence type="ECO:0000256" key="5">
    <source>
        <dbReference type="ARBA" id="ARBA00023136"/>
    </source>
</evidence>
<name>A0A0A0EMJ8_9RHOB</name>
<dbReference type="Proteomes" id="UP000030004">
    <property type="component" value="Unassembled WGS sequence"/>
</dbReference>
<evidence type="ECO:0000313" key="9">
    <source>
        <dbReference type="Proteomes" id="UP000030004"/>
    </source>
</evidence>
<feature type="transmembrane region" description="Helical" evidence="6">
    <location>
        <begin position="7"/>
        <end position="28"/>
    </location>
</feature>
<dbReference type="RefSeq" id="WP_043744589.1">
    <property type="nucleotide sequence ID" value="NZ_AQQX01000001.1"/>
</dbReference>
<feature type="domain" description="Cardiolipin synthase N-terminal" evidence="7">
    <location>
        <begin position="14"/>
        <end position="55"/>
    </location>
</feature>
<dbReference type="AlphaFoldDB" id="A0A0A0EMJ8"/>